<proteinExistence type="inferred from homology"/>
<feature type="non-terminal residue" evidence="8">
    <location>
        <position position="1"/>
    </location>
</feature>
<evidence type="ECO:0000259" key="7">
    <source>
        <dbReference type="PROSITE" id="PS00624"/>
    </source>
</evidence>
<feature type="domain" description="Glucose-methanol-choline oxidoreductase N-terminal" evidence="6">
    <location>
        <begin position="97"/>
        <end position="120"/>
    </location>
</feature>
<dbReference type="InterPro" id="IPR000172">
    <property type="entry name" value="GMC_OxRdtase_N"/>
</dbReference>
<dbReference type="Proteomes" id="UP000759131">
    <property type="component" value="Unassembled WGS sequence"/>
</dbReference>
<dbReference type="GO" id="GO:0016614">
    <property type="term" value="F:oxidoreductase activity, acting on CH-OH group of donors"/>
    <property type="evidence" value="ECO:0007669"/>
    <property type="project" value="InterPro"/>
</dbReference>
<keyword evidence="3 5" id="KW-0285">Flavoprotein</keyword>
<dbReference type="GO" id="GO:0050660">
    <property type="term" value="F:flavin adenine dinucleotide binding"/>
    <property type="evidence" value="ECO:0007669"/>
    <property type="project" value="InterPro"/>
</dbReference>
<keyword evidence="4 5" id="KW-0274">FAD</keyword>
<dbReference type="InterPro" id="IPR012132">
    <property type="entry name" value="GMC_OxRdtase"/>
</dbReference>
<comment type="similarity">
    <text evidence="2 5">Belongs to the GMC oxidoreductase family.</text>
</comment>
<name>A0A7R9L2R2_9ACAR</name>
<dbReference type="AlphaFoldDB" id="A0A7R9L2R2"/>
<dbReference type="OrthoDB" id="6492807at2759"/>
<dbReference type="PANTHER" id="PTHR11552">
    <property type="entry name" value="GLUCOSE-METHANOL-CHOLINE GMC OXIDOREDUCTASE"/>
    <property type="match status" value="1"/>
</dbReference>
<dbReference type="Pfam" id="PF00732">
    <property type="entry name" value="GMC_oxred_N"/>
    <property type="match status" value="1"/>
</dbReference>
<protein>
    <recommendedName>
        <fullName evidence="6 7">Glucose-methanol-choline oxidoreductase N-terminal domain-containing protein</fullName>
    </recommendedName>
</protein>
<evidence type="ECO:0000256" key="5">
    <source>
        <dbReference type="RuleBase" id="RU003968"/>
    </source>
</evidence>
<dbReference type="EMBL" id="OC866330">
    <property type="protein sequence ID" value="CAD7632897.1"/>
    <property type="molecule type" value="Genomic_DNA"/>
</dbReference>
<dbReference type="Gene3D" id="3.30.560.10">
    <property type="entry name" value="Glucose Oxidase, domain 3"/>
    <property type="match status" value="1"/>
</dbReference>
<evidence type="ECO:0000313" key="9">
    <source>
        <dbReference type="Proteomes" id="UP000759131"/>
    </source>
</evidence>
<dbReference type="SUPFAM" id="SSF51905">
    <property type="entry name" value="FAD/NAD(P)-binding domain"/>
    <property type="match status" value="1"/>
</dbReference>
<organism evidence="8">
    <name type="scientific">Medioppia subpectinata</name>
    <dbReference type="NCBI Taxonomy" id="1979941"/>
    <lineage>
        <taxon>Eukaryota</taxon>
        <taxon>Metazoa</taxon>
        <taxon>Ecdysozoa</taxon>
        <taxon>Arthropoda</taxon>
        <taxon>Chelicerata</taxon>
        <taxon>Arachnida</taxon>
        <taxon>Acari</taxon>
        <taxon>Acariformes</taxon>
        <taxon>Sarcoptiformes</taxon>
        <taxon>Oribatida</taxon>
        <taxon>Brachypylina</taxon>
        <taxon>Oppioidea</taxon>
        <taxon>Oppiidae</taxon>
        <taxon>Medioppia</taxon>
    </lineage>
</organism>
<reference evidence="8" key="1">
    <citation type="submission" date="2020-11" db="EMBL/GenBank/DDBJ databases">
        <authorList>
            <person name="Tran Van P."/>
        </authorList>
    </citation>
    <scope>NUCLEOTIDE SEQUENCE</scope>
</reference>
<accession>A0A7R9L2R2</accession>
<feature type="domain" description="Glucose-methanol-choline oxidoreductase N-terminal" evidence="7">
    <location>
        <begin position="278"/>
        <end position="292"/>
    </location>
</feature>
<keyword evidence="9" id="KW-1185">Reference proteome</keyword>
<gene>
    <name evidence="8" type="ORF">OSB1V03_LOCUS13297</name>
</gene>
<evidence type="ECO:0000256" key="3">
    <source>
        <dbReference type="ARBA" id="ARBA00022630"/>
    </source>
</evidence>
<comment type="cofactor">
    <cofactor evidence="1">
        <name>FAD</name>
        <dbReference type="ChEBI" id="CHEBI:57692"/>
    </cofactor>
</comment>
<dbReference type="PROSITE" id="PS00624">
    <property type="entry name" value="GMC_OXRED_2"/>
    <property type="match status" value="1"/>
</dbReference>
<dbReference type="InterPro" id="IPR036188">
    <property type="entry name" value="FAD/NAD-bd_sf"/>
</dbReference>
<dbReference type="PANTHER" id="PTHR11552:SF147">
    <property type="entry name" value="CHOLINE DEHYDROGENASE, MITOCHONDRIAL"/>
    <property type="match status" value="1"/>
</dbReference>
<evidence type="ECO:0000256" key="2">
    <source>
        <dbReference type="ARBA" id="ARBA00010790"/>
    </source>
</evidence>
<dbReference type="EMBL" id="CAJPIZ010011755">
    <property type="protein sequence ID" value="CAG2113327.1"/>
    <property type="molecule type" value="Genomic_DNA"/>
</dbReference>
<dbReference type="PROSITE" id="PS00623">
    <property type="entry name" value="GMC_OXRED_1"/>
    <property type="match status" value="1"/>
</dbReference>
<evidence type="ECO:0000256" key="1">
    <source>
        <dbReference type="ARBA" id="ARBA00001974"/>
    </source>
</evidence>
<dbReference type="Gene3D" id="3.50.50.60">
    <property type="entry name" value="FAD/NAD(P)-binding domain"/>
    <property type="match status" value="1"/>
</dbReference>
<feature type="non-terminal residue" evidence="8">
    <location>
        <position position="387"/>
    </location>
</feature>
<evidence type="ECO:0000259" key="6">
    <source>
        <dbReference type="PROSITE" id="PS00623"/>
    </source>
</evidence>
<evidence type="ECO:0000313" key="8">
    <source>
        <dbReference type="EMBL" id="CAD7632897.1"/>
    </source>
</evidence>
<evidence type="ECO:0000256" key="4">
    <source>
        <dbReference type="ARBA" id="ARBA00022827"/>
    </source>
</evidence>
<sequence>THKQTASRDKWLDSYDYIVIGSGSAGAPVAHRLTEDTAVTVLLLEDGGPQSVITDIPENYIQNLNTEYDWGYKNIPQTAQGGIGVAFTGQQIPQNRGKVLGGSSTLNAIIYNRGNSRDYDHWAREYGARGWAYQDVLPYFMRFENNTDPKLVAEHPGYHSVDGPVQVRSWDRPEPIMRYHQKALHELGHKNTNINGPQQVGTCLMQTFQRMDGMRSSTANSYLDPNPHHRNLHILTRALATKILLSAVRGLSADAVEFYRDGKSHVVKAKREVIVSAGAINTPQLLMLSGIGPKAHLKSMKIPVKVDLPVGEYLKDHPSISLPTLVRDAGAVHPAGELTVRQLHDYFTNASGPLTEFFHSITYLSTKSNADKDYPNVAFETVGENIG</sequence>